<reference evidence="1" key="1">
    <citation type="submission" date="2021-05" db="EMBL/GenBank/DDBJ databases">
        <authorList>
            <person name="Alioto T."/>
            <person name="Alioto T."/>
            <person name="Gomez Garrido J."/>
        </authorList>
    </citation>
    <scope>NUCLEOTIDE SEQUENCE</scope>
</reference>
<dbReference type="EMBL" id="HBUE01165496">
    <property type="protein sequence ID" value="CAG6512374.1"/>
    <property type="molecule type" value="Transcribed_RNA"/>
</dbReference>
<dbReference type="AlphaFoldDB" id="A0A8D8NFW6"/>
<evidence type="ECO:0000313" key="1">
    <source>
        <dbReference type="EMBL" id="CAG6563827.1"/>
    </source>
</evidence>
<organism evidence="1">
    <name type="scientific">Culex pipiens</name>
    <name type="common">House mosquito</name>
    <dbReference type="NCBI Taxonomy" id="7175"/>
    <lineage>
        <taxon>Eukaryota</taxon>
        <taxon>Metazoa</taxon>
        <taxon>Ecdysozoa</taxon>
        <taxon>Arthropoda</taxon>
        <taxon>Hexapoda</taxon>
        <taxon>Insecta</taxon>
        <taxon>Pterygota</taxon>
        <taxon>Neoptera</taxon>
        <taxon>Endopterygota</taxon>
        <taxon>Diptera</taxon>
        <taxon>Nematocera</taxon>
        <taxon>Culicoidea</taxon>
        <taxon>Culicidae</taxon>
        <taxon>Culicinae</taxon>
        <taxon>Culicini</taxon>
        <taxon>Culex</taxon>
        <taxon>Culex</taxon>
    </lineage>
</organism>
<accession>A0A8D8NFW6</accession>
<proteinExistence type="predicted"/>
<protein>
    <submittedName>
        <fullName evidence="1">(northern house mosquito) hypothetical protein</fullName>
    </submittedName>
</protein>
<dbReference type="EMBL" id="HBUE01011728">
    <property type="protein sequence ID" value="CAG6448746.1"/>
    <property type="molecule type" value="Transcribed_RNA"/>
</dbReference>
<name>A0A8D8NFW6_CULPI</name>
<sequence>MIGSPMIFVSGRTSASGTFSGITSPRSLDIDFLRCSSRLVIDDFLRSSVFVIVAKLVPFEYPEKLVVLAKFFTFPNNPPSPIFPSPFTLLPFDGFKFSTLNAFPKTTGFELSSPNFPPW</sequence>
<dbReference type="EMBL" id="HBUE01270784">
    <property type="protein sequence ID" value="CAG6563827.1"/>
    <property type="molecule type" value="Transcribed_RNA"/>
</dbReference>